<dbReference type="PROSITE" id="PS51257">
    <property type="entry name" value="PROKAR_LIPOPROTEIN"/>
    <property type="match status" value="1"/>
</dbReference>
<dbReference type="Proteomes" id="UP000095541">
    <property type="component" value="Unassembled WGS sequence"/>
</dbReference>
<name>A0A174N0F2_BACT4</name>
<evidence type="ECO:0000256" key="1">
    <source>
        <dbReference type="SAM" id="SignalP"/>
    </source>
</evidence>
<evidence type="ECO:0000313" key="3">
    <source>
        <dbReference type="EMBL" id="CUP40791.1"/>
    </source>
</evidence>
<dbReference type="AlphaFoldDB" id="A0A174N0F2"/>
<feature type="signal peptide" evidence="1">
    <location>
        <begin position="1"/>
        <end position="19"/>
    </location>
</feature>
<dbReference type="InterPro" id="IPR058822">
    <property type="entry name" value="Ig-like_FimD_3rd"/>
</dbReference>
<organism evidence="3 4">
    <name type="scientific">Bacteroides thetaiotaomicron</name>
    <dbReference type="NCBI Taxonomy" id="818"/>
    <lineage>
        <taxon>Bacteria</taxon>
        <taxon>Pseudomonadati</taxon>
        <taxon>Bacteroidota</taxon>
        <taxon>Bacteroidia</taxon>
        <taxon>Bacteroidales</taxon>
        <taxon>Bacteroidaceae</taxon>
        <taxon>Bacteroides</taxon>
    </lineage>
</organism>
<sequence>MKRTVYNMMIGCMTAFFLAACINENDTLPYAATETKGNSIILDVSSPAQPTSRAEAIGIEAALDHIDVLIFNTSVGEEQVYHERVQVSNNNTLNAITLTKPREEFVENQPYKVYLIANSNHEATRFKTLANLDALKAMTQEDKNIHLTGLKNLNDVPQTFLMDGIAHRKNETSTDVVLNNNGQTDDTVLEVVLRRAAAKVEVKIKKGDKVTFGTSMPSGAGYYLRNMPYTTSVISGVDAEAELYTPMIAAPTYFKWGSEEIVVTTYVYAHSWADESVFEKDVRLVVNIPLTYKEYEDGGEIVRESNYYQVPVVNQTKKLERNTYYVVTATVNAPGATNPSEATALEEVKYSVEEWKEETINVGGESNRPVFLHVNKEEMAMYNMTDDNTTLHFSSSSEVTATVERAYYVNKFGIETDVDNSILNQINVNADDGLSGNIAVHSPVPTNNAIRYVVLKITNIDSATPCMVTIAQHPLEYITNIQSWYSYRDDFKRNDSQPTTYEYKGDRIIGISYNSYNDSYTYTQSTSTGFWRSKVAGDPNKTTGKSQISYYYWNNNSNTPRTSSAESNGNARMYHVRITASSGDYTLGKPRLTSEGYTDPGTDNAKLVSPSFMIASRLGFLNTGNIDLTADYAQEVVKNHCANYVEVYKDKDGKKIKLDDWRLPTKAELEIIMKFQGEENQDADAIDYLLNAEYYWSASGRINNTKSSSSGTSIRCIRDAYDDSTVNQ</sequence>
<dbReference type="Pfam" id="PF26306">
    <property type="entry name" value="FimD_3rd"/>
    <property type="match status" value="1"/>
</dbReference>
<protein>
    <recommendedName>
        <fullName evidence="2">Major fimbrium tip subunit FimD third Ig-like domain-containing protein</fullName>
    </recommendedName>
</protein>
<dbReference type="EMBL" id="CZBI01000001">
    <property type="protein sequence ID" value="CUP40791.1"/>
    <property type="molecule type" value="Genomic_DNA"/>
</dbReference>
<feature type="chain" id="PRO_5008028561" description="Major fimbrium tip subunit FimD third Ig-like domain-containing protein" evidence="1">
    <location>
        <begin position="20"/>
        <end position="728"/>
    </location>
</feature>
<evidence type="ECO:0000313" key="4">
    <source>
        <dbReference type="Proteomes" id="UP000095541"/>
    </source>
</evidence>
<proteinExistence type="predicted"/>
<gene>
    <name evidence="3" type="ORF">ERS852557_00490</name>
</gene>
<reference evidence="3 4" key="1">
    <citation type="submission" date="2015-09" db="EMBL/GenBank/DDBJ databases">
        <authorList>
            <consortium name="Pathogen Informatics"/>
        </authorList>
    </citation>
    <scope>NUCLEOTIDE SEQUENCE [LARGE SCALE GENOMIC DNA]</scope>
    <source>
        <strain evidence="3 4">2789STDY5834945</strain>
    </source>
</reference>
<keyword evidence="1" id="KW-0732">Signal</keyword>
<evidence type="ECO:0000259" key="2">
    <source>
        <dbReference type="Pfam" id="PF26306"/>
    </source>
</evidence>
<dbReference type="RefSeq" id="WP_055216928.1">
    <property type="nucleotide sequence ID" value="NZ_CZBI01000001.1"/>
</dbReference>
<accession>A0A174N0F2</accession>
<feature type="domain" description="Major fimbrium tip subunit FimD third Ig-like" evidence="2">
    <location>
        <begin position="374"/>
        <end position="474"/>
    </location>
</feature>